<sequence length="493" mass="57195">MLKNIIKTFKPLIITSRKMSQLSGNEKYSNWTKKQLIEKLLFYEEKFEENTLNSTDSQIISTKKEDKKNKKTTARPFDWSKYSIRHIALKIAYFGWNYSGFASQGNEEDFPSVEGHLFKALLNAKLISDPSDCNFSKCGRTDKGVSGLGQVVSLDVRSNLPKTSPGITPFKSNNNNNEQKKIEELLYVDILNRSLPDDIRVLSWAPVEKDFSARFNCKSRKYKYFFVRGNLDVELMREAANRFLGTHDFRNFCKVDGSKQIINFERTILEVGIDPVQYKHQDNPLEFREFYVFNLRGTAFLWHQVRFMMSILFLIGQKLESPSIIDNLLDITKTPAKPNYEMASEIPLVLYDCEFDNLKWQYGRDSDTLFNTLSRLYKHIYGQWYIHTTKSLVYSTLLYDLGEMPLNQLIQKNYEMKELKTQNKLLKDLVCSDNNIITSSTNASTSVILGGGKELRVRNYVKISNKKTCDTAESKNEKYNVKRIKLDNSETEV</sequence>
<keyword evidence="3" id="KW-0413">Isomerase</keyword>
<dbReference type="GO" id="GO:1990481">
    <property type="term" value="P:mRNA pseudouridine synthesis"/>
    <property type="evidence" value="ECO:0007669"/>
    <property type="project" value="TreeGrafter"/>
</dbReference>
<dbReference type="Gene3D" id="3.30.70.580">
    <property type="entry name" value="Pseudouridine synthase I, catalytic domain, N-terminal subdomain"/>
    <property type="match status" value="1"/>
</dbReference>
<reference evidence="5 6" key="1">
    <citation type="submission" date="2017-11" db="EMBL/GenBank/DDBJ databases">
        <title>The genome of Rhizophagus clarus HR1 reveals common genetic basis of auxotrophy among arbuscular mycorrhizal fungi.</title>
        <authorList>
            <person name="Kobayashi Y."/>
        </authorList>
    </citation>
    <scope>NUCLEOTIDE SEQUENCE [LARGE SCALE GENOMIC DNA]</scope>
    <source>
        <strain evidence="5 6">HR1</strain>
    </source>
</reference>
<dbReference type="PANTHER" id="PTHR11142:SF5">
    <property type="entry name" value="TRNA PSEUDOURIDINE(38_39) SYNTHASE"/>
    <property type="match status" value="1"/>
</dbReference>
<dbReference type="GO" id="GO:0031119">
    <property type="term" value="P:tRNA pseudouridine synthesis"/>
    <property type="evidence" value="ECO:0007669"/>
    <property type="project" value="TreeGrafter"/>
</dbReference>
<dbReference type="STRING" id="94130.A0A2Z6QSA0"/>
<name>A0A2Z6QSA0_9GLOM</name>
<dbReference type="Gene3D" id="3.30.70.660">
    <property type="entry name" value="Pseudouridine synthase I, catalytic domain, C-terminal subdomain"/>
    <property type="match status" value="1"/>
</dbReference>
<evidence type="ECO:0000313" key="5">
    <source>
        <dbReference type="EMBL" id="GBB91502.1"/>
    </source>
</evidence>
<dbReference type="InterPro" id="IPR020097">
    <property type="entry name" value="PsdUridine_synth_TruA_a/b_dom"/>
</dbReference>
<gene>
    <name evidence="5" type="ORF">RclHR1_18830002</name>
</gene>
<accession>A0A2Z6QSA0</accession>
<dbReference type="GO" id="GO:0005634">
    <property type="term" value="C:nucleus"/>
    <property type="evidence" value="ECO:0007669"/>
    <property type="project" value="TreeGrafter"/>
</dbReference>
<dbReference type="InterPro" id="IPR041707">
    <property type="entry name" value="Pus3-like"/>
</dbReference>
<dbReference type="InterPro" id="IPR020103">
    <property type="entry name" value="PsdUridine_synth_cat_dom_sf"/>
</dbReference>
<organism evidence="5 6">
    <name type="scientific">Rhizophagus clarus</name>
    <dbReference type="NCBI Taxonomy" id="94130"/>
    <lineage>
        <taxon>Eukaryota</taxon>
        <taxon>Fungi</taxon>
        <taxon>Fungi incertae sedis</taxon>
        <taxon>Mucoromycota</taxon>
        <taxon>Glomeromycotina</taxon>
        <taxon>Glomeromycetes</taxon>
        <taxon>Glomerales</taxon>
        <taxon>Glomeraceae</taxon>
        <taxon>Rhizophagus</taxon>
    </lineage>
</organism>
<dbReference type="InterPro" id="IPR001406">
    <property type="entry name" value="PsdUridine_synth_TruA"/>
</dbReference>
<evidence type="ECO:0000256" key="2">
    <source>
        <dbReference type="ARBA" id="ARBA00022694"/>
    </source>
</evidence>
<dbReference type="AlphaFoldDB" id="A0A2Z6QSA0"/>
<dbReference type="InterPro" id="IPR020095">
    <property type="entry name" value="PsdUridine_synth_TruA_C"/>
</dbReference>
<dbReference type="HAMAP" id="MF_00171">
    <property type="entry name" value="TruA"/>
    <property type="match status" value="1"/>
</dbReference>
<proteinExistence type="inferred from homology"/>
<keyword evidence="6" id="KW-1185">Reference proteome</keyword>
<keyword evidence="2" id="KW-0819">tRNA processing</keyword>
<dbReference type="GO" id="GO:0005737">
    <property type="term" value="C:cytoplasm"/>
    <property type="evidence" value="ECO:0007669"/>
    <property type="project" value="TreeGrafter"/>
</dbReference>
<dbReference type="FunFam" id="3.30.70.580:FF:000007">
    <property type="entry name" value="tRNA pseudouridine synthase"/>
    <property type="match status" value="1"/>
</dbReference>
<dbReference type="GO" id="GO:0003723">
    <property type="term" value="F:RNA binding"/>
    <property type="evidence" value="ECO:0007669"/>
    <property type="project" value="InterPro"/>
</dbReference>
<evidence type="ECO:0000313" key="6">
    <source>
        <dbReference type="Proteomes" id="UP000247702"/>
    </source>
</evidence>
<feature type="domain" description="Pseudouridine synthase I TruA alpha/beta" evidence="4">
    <location>
        <begin position="239"/>
        <end position="356"/>
    </location>
</feature>
<dbReference type="Pfam" id="PF01416">
    <property type="entry name" value="PseudoU_synth_1"/>
    <property type="match status" value="1"/>
</dbReference>
<dbReference type="GO" id="GO:0009982">
    <property type="term" value="F:pseudouridine synthase activity"/>
    <property type="evidence" value="ECO:0007669"/>
    <property type="project" value="InterPro"/>
</dbReference>
<comment type="similarity">
    <text evidence="1">Belongs to the tRNA pseudouridine synthase TruA family.</text>
</comment>
<dbReference type="EMBL" id="BEXD01000983">
    <property type="protein sequence ID" value="GBB91502.1"/>
    <property type="molecule type" value="Genomic_DNA"/>
</dbReference>
<dbReference type="InterPro" id="IPR020094">
    <property type="entry name" value="TruA/RsuA/RluB/E/F_N"/>
</dbReference>
<protein>
    <recommendedName>
        <fullName evidence="4">Pseudouridine synthase I TruA alpha/beta domain-containing protein</fullName>
    </recommendedName>
</protein>
<dbReference type="PANTHER" id="PTHR11142">
    <property type="entry name" value="PSEUDOURIDYLATE SYNTHASE"/>
    <property type="match status" value="1"/>
</dbReference>
<dbReference type="CDD" id="cd02569">
    <property type="entry name" value="PseudoU_synth_ScPus3"/>
    <property type="match status" value="1"/>
</dbReference>
<evidence type="ECO:0000256" key="3">
    <source>
        <dbReference type="ARBA" id="ARBA00023235"/>
    </source>
</evidence>
<dbReference type="NCBIfam" id="TIGR00071">
    <property type="entry name" value="hisT_truA"/>
    <property type="match status" value="1"/>
</dbReference>
<evidence type="ECO:0000259" key="4">
    <source>
        <dbReference type="Pfam" id="PF01416"/>
    </source>
</evidence>
<evidence type="ECO:0000256" key="1">
    <source>
        <dbReference type="ARBA" id="ARBA00009375"/>
    </source>
</evidence>
<comment type="caution">
    <text evidence="5">The sequence shown here is derived from an EMBL/GenBank/DDBJ whole genome shotgun (WGS) entry which is preliminary data.</text>
</comment>
<dbReference type="Proteomes" id="UP000247702">
    <property type="component" value="Unassembled WGS sequence"/>
</dbReference>
<dbReference type="SUPFAM" id="SSF55120">
    <property type="entry name" value="Pseudouridine synthase"/>
    <property type="match status" value="1"/>
</dbReference>